<dbReference type="InterPro" id="IPR036890">
    <property type="entry name" value="HATPase_C_sf"/>
</dbReference>
<dbReference type="PRINTS" id="PR00344">
    <property type="entry name" value="BCTRLSENSOR"/>
</dbReference>
<dbReference type="Proteomes" id="UP000178724">
    <property type="component" value="Unassembled WGS sequence"/>
</dbReference>
<dbReference type="FunFam" id="3.30.565.10:FF:000006">
    <property type="entry name" value="Sensor histidine kinase WalK"/>
    <property type="match status" value="1"/>
</dbReference>
<feature type="transmembrane region" description="Helical" evidence="7">
    <location>
        <begin position="78"/>
        <end position="99"/>
    </location>
</feature>
<organism evidence="9 10">
    <name type="scientific">candidate division WOR-1 bacterium RIFCSPHIGHO2_01_FULL_53_15</name>
    <dbReference type="NCBI Taxonomy" id="1802564"/>
    <lineage>
        <taxon>Bacteria</taxon>
        <taxon>Bacillati</taxon>
        <taxon>Saganbacteria</taxon>
    </lineage>
</organism>
<dbReference type="PANTHER" id="PTHR43047">
    <property type="entry name" value="TWO-COMPONENT HISTIDINE PROTEIN KINASE"/>
    <property type="match status" value="1"/>
</dbReference>
<dbReference type="PROSITE" id="PS50109">
    <property type="entry name" value="HIS_KIN"/>
    <property type="match status" value="1"/>
</dbReference>
<keyword evidence="5" id="KW-0418">Kinase</keyword>
<dbReference type="InterPro" id="IPR005467">
    <property type="entry name" value="His_kinase_dom"/>
</dbReference>
<keyword evidence="7" id="KW-1133">Transmembrane helix</keyword>
<gene>
    <name evidence="9" type="ORF">A2625_06245</name>
</gene>
<dbReference type="EC" id="2.7.13.3" evidence="2"/>
<accession>A0A1F4Q1I8</accession>
<comment type="caution">
    <text evidence="9">The sequence shown here is derived from an EMBL/GenBank/DDBJ whole genome shotgun (WGS) entry which is preliminary data.</text>
</comment>
<evidence type="ECO:0000256" key="2">
    <source>
        <dbReference type="ARBA" id="ARBA00012438"/>
    </source>
</evidence>
<comment type="catalytic activity">
    <reaction evidence="1">
        <text>ATP + protein L-histidine = ADP + protein N-phospho-L-histidine.</text>
        <dbReference type="EC" id="2.7.13.3"/>
    </reaction>
</comment>
<dbReference type="Pfam" id="PF00512">
    <property type="entry name" value="HisKA"/>
    <property type="match status" value="1"/>
</dbReference>
<feature type="domain" description="Histidine kinase" evidence="8">
    <location>
        <begin position="212"/>
        <end position="431"/>
    </location>
</feature>
<evidence type="ECO:0000256" key="4">
    <source>
        <dbReference type="ARBA" id="ARBA00022679"/>
    </source>
</evidence>
<feature type="transmembrane region" description="Helical" evidence="7">
    <location>
        <begin position="46"/>
        <end position="66"/>
    </location>
</feature>
<dbReference type="SMART" id="SM00387">
    <property type="entry name" value="HATPase_c"/>
    <property type="match status" value="1"/>
</dbReference>
<evidence type="ECO:0000313" key="10">
    <source>
        <dbReference type="Proteomes" id="UP000178724"/>
    </source>
</evidence>
<evidence type="ECO:0000256" key="7">
    <source>
        <dbReference type="SAM" id="Phobius"/>
    </source>
</evidence>
<dbReference type="Pfam" id="PF02518">
    <property type="entry name" value="HATPase_c"/>
    <property type="match status" value="1"/>
</dbReference>
<feature type="transmembrane region" description="Helical" evidence="7">
    <location>
        <begin position="21"/>
        <end position="40"/>
    </location>
</feature>
<feature type="transmembrane region" description="Helical" evidence="7">
    <location>
        <begin position="171"/>
        <end position="189"/>
    </location>
</feature>
<dbReference type="CDD" id="cd00082">
    <property type="entry name" value="HisKA"/>
    <property type="match status" value="1"/>
</dbReference>
<dbReference type="CDD" id="cd00075">
    <property type="entry name" value="HATPase"/>
    <property type="match status" value="1"/>
</dbReference>
<dbReference type="Gene3D" id="3.30.565.10">
    <property type="entry name" value="Histidine kinase-like ATPase, C-terminal domain"/>
    <property type="match status" value="1"/>
</dbReference>
<dbReference type="InterPro" id="IPR003594">
    <property type="entry name" value="HATPase_dom"/>
</dbReference>
<proteinExistence type="predicted"/>
<protein>
    <recommendedName>
        <fullName evidence="2">histidine kinase</fullName>
        <ecNumber evidence="2">2.7.13.3</ecNumber>
    </recommendedName>
</protein>
<keyword evidence="7" id="KW-0472">Membrane</keyword>
<evidence type="ECO:0000256" key="5">
    <source>
        <dbReference type="ARBA" id="ARBA00022777"/>
    </source>
</evidence>
<dbReference type="InterPro" id="IPR003661">
    <property type="entry name" value="HisK_dim/P_dom"/>
</dbReference>
<dbReference type="SMART" id="SM00388">
    <property type="entry name" value="HisKA"/>
    <property type="match status" value="1"/>
</dbReference>
<dbReference type="EMBL" id="METM01000021">
    <property type="protein sequence ID" value="OGB89706.1"/>
    <property type="molecule type" value="Genomic_DNA"/>
</dbReference>
<evidence type="ECO:0000256" key="1">
    <source>
        <dbReference type="ARBA" id="ARBA00000085"/>
    </source>
</evidence>
<keyword evidence="3" id="KW-0597">Phosphoprotein</keyword>
<dbReference type="InterPro" id="IPR036097">
    <property type="entry name" value="HisK_dim/P_sf"/>
</dbReference>
<dbReference type="GO" id="GO:0009927">
    <property type="term" value="F:histidine phosphotransfer kinase activity"/>
    <property type="evidence" value="ECO:0007669"/>
    <property type="project" value="TreeGrafter"/>
</dbReference>
<evidence type="ECO:0000313" key="9">
    <source>
        <dbReference type="EMBL" id="OGB89706.1"/>
    </source>
</evidence>
<evidence type="ECO:0000256" key="3">
    <source>
        <dbReference type="ARBA" id="ARBA00022553"/>
    </source>
</evidence>
<dbReference type="GO" id="GO:0000155">
    <property type="term" value="F:phosphorelay sensor kinase activity"/>
    <property type="evidence" value="ECO:0007669"/>
    <property type="project" value="InterPro"/>
</dbReference>
<dbReference type="PANTHER" id="PTHR43047:SF72">
    <property type="entry name" value="OSMOSENSING HISTIDINE PROTEIN KINASE SLN1"/>
    <property type="match status" value="1"/>
</dbReference>
<sequence length="433" mass="48046">MAAEQIKLTEKQTTTLWFVRLRWAAIGLLIAVIIASDVLGNLHIPLLPNFILIAFAIAYNLTYPYLIRRFLWFTENIFFTYLRATTDLTVITLMIHFTGGVGSPLLSLYLLELALLAIGGFVIPAYILSGVASLMYVAVTYLEANFIVPHYQLLDQPSSDYLNMYFGRSKATAFFLMALVLVYAVSYLIDRIKEKQKKIEELSDSKIDFMNTVMHEAKSPLTSVLGYIELVAAEKLGPLTAGQKEAALIIKRQSQRLLAMINDLLGLARLEADKTRIEKTRVNLADLISRVVEEFGSQLKEKNVEVVQEIGLTDPTVNLDESKIIEVMTNLLSNALKFSNEGGKIFISVSAQGNEVEVAVRDEGLGIDPADLPRIFEKFYRASKESAERKGTGLGLALSKSIVELHGGRIWVVSAGHGKGAVFYFALPLSTDK</sequence>
<dbReference type="SUPFAM" id="SSF47384">
    <property type="entry name" value="Homodimeric domain of signal transducing histidine kinase"/>
    <property type="match status" value="1"/>
</dbReference>
<dbReference type="GO" id="GO:0005886">
    <property type="term" value="C:plasma membrane"/>
    <property type="evidence" value="ECO:0007669"/>
    <property type="project" value="TreeGrafter"/>
</dbReference>
<dbReference type="AlphaFoldDB" id="A0A1F4Q1I8"/>
<name>A0A1F4Q1I8_UNCSA</name>
<dbReference type="SUPFAM" id="SSF55874">
    <property type="entry name" value="ATPase domain of HSP90 chaperone/DNA topoisomerase II/histidine kinase"/>
    <property type="match status" value="1"/>
</dbReference>
<dbReference type="Gene3D" id="1.10.287.130">
    <property type="match status" value="1"/>
</dbReference>
<keyword evidence="7" id="KW-0812">Transmembrane</keyword>
<evidence type="ECO:0000256" key="6">
    <source>
        <dbReference type="ARBA" id="ARBA00023012"/>
    </source>
</evidence>
<reference evidence="9 10" key="1">
    <citation type="journal article" date="2016" name="Nat. Commun.">
        <title>Thousands of microbial genomes shed light on interconnected biogeochemical processes in an aquifer system.</title>
        <authorList>
            <person name="Anantharaman K."/>
            <person name="Brown C.T."/>
            <person name="Hug L.A."/>
            <person name="Sharon I."/>
            <person name="Castelle C.J."/>
            <person name="Probst A.J."/>
            <person name="Thomas B.C."/>
            <person name="Singh A."/>
            <person name="Wilkins M.J."/>
            <person name="Karaoz U."/>
            <person name="Brodie E.L."/>
            <person name="Williams K.H."/>
            <person name="Hubbard S.S."/>
            <person name="Banfield J.F."/>
        </authorList>
    </citation>
    <scope>NUCLEOTIDE SEQUENCE [LARGE SCALE GENOMIC DNA]</scope>
</reference>
<keyword evidence="4" id="KW-0808">Transferase</keyword>
<evidence type="ECO:0000259" key="8">
    <source>
        <dbReference type="PROSITE" id="PS50109"/>
    </source>
</evidence>
<dbReference type="InterPro" id="IPR004358">
    <property type="entry name" value="Sig_transdc_His_kin-like_C"/>
</dbReference>
<feature type="transmembrane region" description="Helical" evidence="7">
    <location>
        <begin position="105"/>
        <end position="127"/>
    </location>
</feature>
<keyword evidence="6" id="KW-0902">Two-component regulatory system</keyword>